<evidence type="ECO:0000256" key="1">
    <source>
        <dbReference type="ARBA" id="ARBA00022723"/>
    </source>
</evidence>
<dbReference type="GO" id="GO:0020037">
    <property type="term" value="F:heme binding"/>
    <property type="evidence" value="ECO:0007669"/>
    <property type="project" value="InterPro"/>
</dbReference>
<dbReference type="SMART" id="SM00710">
    <property type="entry name" value="PbH1"/>
    <property type="match status" value="5"/>
</dbReference>
<proteinExistence type="predicted"/>
<dbReference type="InterPro" id="IPR039448">
    <property type="entry name" value="Beta_helix"/>
</dbReference>
<evidence type="ECO:0000259" key="4">
    <source>
        <dbReference type="PROSITE" id="PS51007"/>
    </source>
</evidence>
<evidence type="ECO:0000313" key="6">
    <source>
        <dbReference type="Proteomes" id="UP000251800"/>
    </source>
</evidence>
<evidence type="ECO:0000313" key="5">
    <source>
        <dbReference type="EMBL" id="PWN55935.1"/>
    </source>
</evidence>
<gene>
    <name evidence="5" type="ORF">DEH80_08895</name>
</gene>
<dbReference type="Gene3D" id="2.160.20.10">
    <property type="entry name" value="Single-stranded right-handed beta-helix, Pectin lyase-like"/>
    <property type="match status" value="1"/>
</dbReference>
<keyword evidence="3" id="KW-0349">Heme</keyword>
<protein>
    <recommendedName>
        <fullName evidence="4">Cytochrome c domain-containing protein</fullName>
    </recommendedName>
</protein>
<accession>A0A363UKI6</accession>
<reference evidence="5 6" key="1">
    <citation type="submission" date="2018-05" db="EMBL/GenBank/DDBJ databases">
        <title>Abyssibacter profundi OUC007T gen. nov., sp. nov, a marine bacterium isolated from seawater of the Mariana Trench.</title>
        <authorList>
            <person name="Zhou S."/>
        </authorList>
    </citation>
    <scope>NUCLEOTIDE SEQUENCE [LARGE SCALE GENOMIC DNA]</scope>
    <source>
        <strain evidence="5 6">OUC007</strain>
    </source>
</reference>
<dbReference type="SUPFAM" id="SSF51126">
    <property type="entry name" value="Pectin lyase-like"/>
    <property type="match status" value="1"/>
</dbReference>
<dbReference type="EMBL" id="QEQK01000007">
    <property type="protein sequence ID" value="PWN55935.1"/>
    <property type="molecule type" value="Genomic_DNA"/>
</dbReference>
<dbReference type="GO" id="GO:0046872">
    <property type="term" value="F:metal ion binding"/>
    <property type="evidence" value="ECO:0007669"/>
    <property type="project" value="UniProtKB-KW"/>
</dbReference>
<dbReference type="PROSITE" id="PS51007">
    <property type="entry name" value="CYTC"/>
    <property type="match status" value="1"/>
</dbReference>
<keyword evidence="2 3" id="KW-0408">Iron</keyword>
<dbReference type="RefSeq" id="WP_109720150.1">
    <property type="nucleotide sequence ID" value="NZ_QEQK01000007.1"/>
</dbReference>
<organism evidence="5 6">
    <name type="scientific">Abyssibacter profundi</name>
    <dbReference type="NCBI Taxonomy" id="2182787"/>
    <lineage>
        <taxon>Bacteria</taxon>
        <taxon>Pseudomonadati</taxon>
        <taxon>Pseudomonadota</taxon>
        <taxon>Gammaproteobacteria</taxon>
        <taxon>Chromatiales</taxon>
        <taxon>Oceanococcaceae</taxon>
        <taxon>Abyssibacter</taxon>
    </lineage>
</organism>
<evidence type="ECO:0000256" key="3">
    <source>
        <dbReference type="PROSITE-ProRule" id="PRU00433"/>
    </source>
</evidence>
<dbReference type="InterPro" id="IPR009056">
    <property type="entry name" value="Cyt_c-like_dom"/>
</dbReference>
<dbReference type="InterPro" id="IPR012334">
    <property type="entry name" value="Pectin_lyas_fold"/>
</dbReference>
<dbReference type="InterPro" id="IPR011050">
    <property type="entry name" value="Pectin_lyase_fold/virulence"/>
</dbReference>
<dbReference type="NCBIfam" id="TIGR03805">
    <property type="entry name" value="beta_helix_1"/>
    <property type="match status" value="1"/>
</dbReference>
<keyword evidence="1 3" id="KW-0479">Metal-binding</keyword>
<dbReference type="OrthoDB" id="338827at2"/>
<sequence length="995" mass="106785">MRQQTYAAIGLIAAGLLAGCGTSSNPGGEPVGGGDGGEETVGRTFLISPGPEATADMVAAMVQARPKDTIEFDCGYFELDTGFQLTNTEDVLVKGCGIDDTVLSFKNSQAQEGFLAINVRGVVVEDLTVLDSPGDAFKLKGVNHGTLRRVRAMWSSGRLTEDEDTITADNYADKLNVACVNPQRSADGSQDIGAGEPGYRVSVASGRYGIYPVESENILVEFTESVGASDAGIYVGQTDNTIIRNSRAAYNVFGFEIENVRGGEYVDNLAECNTGGFLVYDLDGLTRYGKATRMYRNTAVNNNTYNFAEPGTIVSNVPRGVGMITLAYDKIEVFDNTFENHDTAGIVHTSYELLGVPGDRRLDMYTEGMRVYNNTFINNGNNLPPPDLQAIVTTGGEQITSAFPALVGLKNAAGGESYRGAHIVWDGYMDELDADCPYPVDNNGQPIPQDDEGRPIQGNQYPNPDCRYNAYKFDSEGNRLKPDWWFSCIDSNNNFADDSLTFANFHGTEGLEAAFVLAGGDPTALLDPATLQEVASSLPDFPSTFDMAPHDCPTAYGSNLPPLPPVVIPPFVPSGDVDPAPTEEEIARLCGAEVAVGQINAAAFKVNCPTLDQYHLFSDPQDPLSLPNGRGLPFTLNSKLFSDYSTKYRVAYIPDGMAAQYRDTDDGVNATILFPVGTIIAKTFAFADETAGTEVAAETRLLIKRQRSDGQVYWDGLEYIWTEVDGQRVAELKLGGGSGSVSWDYTDVDSGVRHTGSTDSYLFPNANQCITCHGNNDAETGAAPIGPKPRNLNRAYRTDSPLPSGQQQHPVNGANQIAYWCENGFMTNCPDDLGVDATTMVAANVEHLPIFNVPGDSGHPAGSDEDIEARARAYIEINCAHCHNSQGQASNTGFYVDWARPVDGVYGICKGPTATGTEGRGGRSVDIHPGDASDSIVPYRIGPEADTIAARMPPIARSVVHDEAHALLVDWIDNVVDDSYPNADACSSGGAFPLR</sequence>
<name>A0A363UKI6_9GAMM</name>
<feature type="domain" description="Cytochrome c" evidence="4">
    <location>
        <begin position="865"/>
        <end position="976"/>
    </location>
</feature>
<dbReference type="AlphaFoldDB" id="A0A363UKI6"/>
<dbReference type="GO" id="GO:0009055">
    <property type="term" value="F:electron transfer activity"/>
    <property type="evidence" value="ECO:0007669"/>
    <property type="project" value="InterPro"/>
</dbReference>
<comment type="caution">
    <text evidence="5">The sequence shown here is derived from an EMBL/GenBank/DDBJ whole genome shotgun (WGS) entry which is preliminary data.</text>
</comment>
<dbReference type="InterPro" id="IPR022442">
    <property type="entry name" value="SO_2930-like_dom"/>
</dbReference>
<dbReference type="Proteomes" id="UP000251800">
    <property type="component" value="Unassembled WGS sequence"/>
</dbReference>
<keyword evidence="6" id="KW-1185">Reference proteome</keyword>
<dbReference type="PROSITE" id="PS51257">
    <property type="entry name" value="PROKAR_LIPOPROTEIN"/>
    <property type="match status" value="1"/>
</dbReference>
<dbReference type="Pfam" id="PF13229">
    <property type="entry name" value="Beta_helix"/>
    <property type="match status" value="1"/>
</dbReference>
<dbReference type="InterPro" id="IPR006626">
    <property type="entry name" value="PbH1"/>
</dbReference>
<evidence type="ECO:0000256" key="2">
    <source>
        <dbReference type="ARBA" id="ARBA00023004"/>
    </source>
</evidence>